<dbReference type="InParanoid" id="A0A078ACH4"/>
<gene>
    <name evidence="2" type="primary">Contig8612.g9194</name>
    <name evidence="2" type="ORF">STYLEM_7512</name>
</gene>
<protein>
    <submittedName>
        <fullName evidence="2">Uncharacterized protein</fullName>
    </submittedName>
</protein>
<dbReference type="Proteomes" id="UP000039865">
    <property type="component" value="Unassembled WGS sequence"/>
</dbReference>
<keyword evidence="1" id="KW-0812">Transmembrane</keyword>
<sequence length="232" mass="26791">MDKLQTKVLELEFLKLKDNCSLNSEDGANLCEWVSCGSDSQCSSGLCYDSECREPYPGWLKFLIIFFGIAVLSAIVIICFVKRYKRETQKQKLFIYNQQQIEIEQSRQEEQQQQSMLNQTGLITEGLNNYDRMNTRGLSRLLKRESRFNGKGGANSSIAFTRQDSRLRQQSRGMSSKFGGFNSDRDYSVNHISQRQNKYLPFMTSNSRYKKIRGAGSIGKKRISNLISKQYY</sequence>
<keyword evidence="1" id="KW-0472">Membrane</keyword>
<dbReference type="AlphaFoldDB" id="A0A078ACH4"/>
<accession>A0A078ACH4</accession>
<reference evidence="2 3" key="1">
    <citation type="submission" date="2014-06" db="EMBL/GenBank/DDBJ databases">
        <authorList>
            <person name="Swart Estienne"/>
        </authorList>
    </citation>
    <scope>NUCLEOTIDE SEQUENCE [LARGE SCALE GENOMIC DNA]</scope>
    <source>
        <strain evidence="2 3">130c</strain>
    </source>
</reference>
<proteinExistence type="predicted"/>
<evidence type="ECO:0000256" key="1">
    <source>
        <dbReference type="SAM" id="Phobius"/>
    </source>
</evidence>
<dbReference type="EMBL" id="CCKQ01007182">
    <property type="protein sequence ID" value="CDW78533.1"/>
    <property type="molecule type" value="Genomic_DNA"/>
</dbReference>
<keyword evidence="1" id="KW-1133">Transmembrane helix</keyword>
<evidence type="ECO:0000313" key="2">
    <source>
        <dbReference type="EMBL" id="CDW78533.1"/>
    </source>
</evidence>
<evidence type="ECO:0000313" key="3">
    <source>
        <dbReference type="Proteomes" id="UP000039865"/>
    </source>
</evidence>
<name>A0A078ACH4_STYLE</name>
<keyword evidence="3" id="KW-1185">Reference proteome</keyword>
<feature type="transmembrane region" description="Helical" evidence="1">
    <location>
        <begin position="59"/>
        <end position="81"/>
    </location>
</feature>
<organism evidence="2 3">
    <name type="scientific">Stylonychia lemnae</name>
    <name type="common">Ciliate</name>
    <dbReference type="NCBI Taxonomy" id="5949"/>
    <lineage>
        <taxon>Eukaryota</taxon>
        <taxon>Sar</taxon>
        <taxon>Alveolata</taxon>
        <taxon>Ciliophora</taxon>
        <taxon>Intramacronucleata</taxon>
        <taxon>Spirotrichea</taxon>
        <taxon>Stichotrichia</taxon>
        <taxon>Sporadotrichida</taxon>
        <taxon>Oxytrichidae</taxon>
        <taxon>Stylonychinae</taxon>
        <taxon>Stylonychia</taxon>
    </lineage>
</organism>